<feature type="transmembrane region" description="Helical" evidence="2">
    <location>
        <begin position="33"/>
        <end position="53"/>
    </location>
</feature>
<dbReference type="Pfam" id="PF13399">
    <property type="entry name" value="LytR_C"/>
    <property type="match status" value="1"/>
</dbReference>
<feature type="compositionally biased region" description="Low complexity" evidence="1">
    <location>
        <begin position="64"/>
        <end position="87"/>
    </location>
</feature>
<evidence type="ECO:0000256" key="2">
    <source>
        <dbReference type="SAM" id="Phobius"/>
    </source>
</evidence>
<evidence type="ECO:0000313" key="5">
    <source>
        <dbReference type="Proteomes" id="UP001304340"/>
    </source>
</evidence>
<dbReference type="Gene3D" id="3.30.70.2390">
    <property type="match status" value="1"/>
</dbReference>
<evidence type="ECO:0000256" key="1">
    <source>
        <dbReference type="SAM" id="MobiDB-lite"/>
    </source>
</evidence>
<name>A0AAF0Z2S8_9MICO</name>
<accession>A0AAF0Z2S8</accession>
<organism evidence="4 5">
    <name type="scientific">Sanguibacter biliveldensis</name>
    <dbReference type="NCBI Taxonomy" id="3030830"/>
    <lineage>
        <taxon>Bacteria</taxon>
        <taxon>Bacillati</taxon>
        <taxon>Actinomycetota</taxon>
        <taxon>Actinomycetes</taxon>
        <taxon>Micrococcales</taxon>
        <taxon>Sanguibacteraceae</taxon>
        <taxon>Sanguibacter</taxon>
    </lineage>
</organism>
<feature type="region of interest" description="Disordered" evidence="1">
    <location>
        <begin position="58"/>
        <end position="122"/>
    </location>
</feature>
<keyword evidence="2" id="KW-0472">Membrane</keyword>
<feature type="domain" description="LytR/CpsA/Psr regulator C-terminal" evidence="3">
    <location>
        <begin position="125"/>
        <end position="209"/>
    </location>
</feature>
<dbReference type="Proteomes" id="UP001304340">
    <property type="component" value="Chromosome"/>
</dbReference>
<keyword evidence="2" id="KW-0812">Transmembrane</keyword>
<protein>
    <submittedName>
        <fullName evidence="4">LytR C-terminal domain-containing protein</fullName>
    </submittedName>
</protein>
<gene>
    <name evidence="4" type="ORF">SANBI_003106</name>
</gene>
<dbReference type="KEGG" id="sbil:SANBI_003106"/>
<keyword evidence="5" id="KW-1185">Reference proteome</keyword>
<dbReference type="RefSeq" id="WP_319156612.1">
    <property type="nucleotide sequence ID" value="NZ_CP138359.1"/>
</dbReference>
<sequence length="211" mass="21325">MSKYPEDEFDRTDGLGLPAGVHRTPRSAWSKTAPFLVVVVLCAALAVAAVYVLSRTPGSPLDQSSASPSASAPVEDPAAEDPAAQDPAAEDPVAEDPAAEDPAAEDPAADPETPAEPEAPVADTSVAVRVLNATGRSGAAAGAADTLSGAGWSDVSADNYTGDRLNASVVWYQSEDLADEAQAVADLLGIPASQVTLVPELRGPLSVILAG</sequence>
<proteinExistence type="predicted"/>
<keyword evidence="2" id="KW-1133">Transmembrane helix</keyword>
<evidence type="ECO:0000313" key="4">
    <source>
        <dbReference type="EMBL" id="WPF81792.1"/>
    </source>
</evidence>
<feature type="region of interest" description="Disordered" evidence="1">
    <location>
        <begin position="1"/>
        <end position="25"/>
    </location>
</feature>
<dbReference type="AlphaFoldDB" id="A0AAF0Z2S8"/>
<evidence type="ECO:0000259" key="3">
    <source>
        <dbReference type="Pfam" id="PF13399"/>
    </source>
</evidence>
<feature type="compositionally biased region" description="Acidic residues" evidence="1">
    <location>
        <begin position="88"/>
        <end position="115"/>
    </location>
</feature>
<reference evidence="5" key="1">
    <citation type="submission" date="2023-11" db="EMBL/GenBank/DDBJ databases">
        <authorList>
            <person name="Helweg L.P."/>
            <person name="Kiel A."/>
            <person name="Hitz F."/>
            <person name="Ruckert-Reed C."/>
            <person name="Busche T."/>
            <person name="Kaltschmidt B."/>
            <person name="Kaltschmidt C."/>
        </authorList>
    </citation>
    <scope>NUCLEOTIDE SEQUENCE [LARGE SCALE GENOMIC DNA]</scope>
    <source>
        <strain evidence="5">4.1</strain>
    </source>
</reference>
<dbReference type="EMBL" id="CP138359">
    <property type="protein sequence ID" value="WPF81792.1"/>
    <property type="molecule type" value="Genomic_DNA"/>
</dbReference>
<dbReference type="InterPro" id="IPR027381">
    <property type="entry name" value="LytR/CpsA/Psr_C"/>
</dbReference>